<evidence type="ECO:0000256" key="7">
    <source>
        <dbReference type="SAM" id="MobiDB-lite"/>
    </source>
</evidence>
<evidence type="ECO:0000313" key="9">
    <source>
        <dbReference type="Proteomes" id="UP000677358"/>
    </source>
</evidence>
<dbReference type="GO" id="GO:0039615">
    <property type="term" value="C:T=1 icosahedral viral capsid"/>
    <property type="evidence" value="ECO:0007669"/>
    <property type="project" value="UniProtKB-UniRule"/>
</dbReference>
<reference evidence="8 9" key="1">
    <citation type="submission" date="2016-08" db="EMBL/GenBank/DDBJ databases">
        <title>Genomic detection of two new species of Betatorqueviruses in human glioblastoma.</title>
        <authorList>
            <person name="Ng T.F.F."/>
            <person name="Dill J.A."/>
            <person name="Camus A.C."/>
            <person name="Wan Meir E.G."/>
            <person name="Delwart E."/>
        </authorList>
    </citation>
    <scope>NUCLEOTIDE SEQUENCE [LARGE SCALE GENOMIC DNA]</scope>
    <source>
        <strain evidence="8">Emory2</strain>
    </source>
</reference>
<keyword evidence="5 6" id="KW-0946">Virion</keyword>
<keyword evidence="9" id="KW-1185">Reference proteome</keyword>
<dbReference type="GeneID" id="80535001"/>
<name>A0A1I9WIN2_9VIRU</name>
<dbReference type="Proteomes" id="UP000677358">
    <property type="component" value="Segment"/>
</dbReference>
<comment type="similarity">
    <text evidence="2 6">Belongs to the anelloviridae capsid protein family.</text>
</comment>
<protein>
    <recommendedName>
        <fullName evidence="6">Capsid protein</fullName>
    </recommendedName>
</protein>
<dbReference type="EMBL" id="KX810064">
    <property type="protein sequence ID" value="APA31996.1"/>
    <property type="molecule type" value="Genomic_DNA"/>
</dbReference>
<sequence>MPPYYYRRRRWPWRNTYRRRRAWARRKPTVWRFRKIVRRRYPIRRRRFRVRKRKYLKKKLKYLYVKEYQPKKIRNCKITGNICLFQCGPNRISNEWTQYMNSYTHELAEGGGGWSLIKFSLESLYEQFELLRNKWSASNILLPLVRYRGCKLTMYRLPDIDYIVHYNTCLPMLDTVYQHTNAQPNNIMFYSKKIVIPSYKTNPQKKRHYITKRIRPPQQFQNKWYFQQDLNKQPLLLLTTTPIDLNRYYLNPLSYNNTISITHLNLGLFGNPNFQNVTQGTNPWQIKKDYYFYATTSGEKNPLMTQVIFLGQTKANTLGKPMSGDWQSYGNPNKIHENFGNPFNDRYLNGEYYTFISQTSPIAIMATGNWQSKRASELNLALNTQPFVLKSRYTPNRDKGDTNTIYLLKTSNLTYSWEPTDNEKVKYTGFPLWSLLWGWIDWQIKLAEYSNILKNTILCIKTKETYPEHNIIVPIDIEFLDGYSPYQEQHKTHTIEDYTSWHPSVKHQQIEIDNICKTGPGTIKTSKFSIESHLKYSFYFKWGGCPNDLENIEDPAKQDKYTTPNNQLQTIEIQDPMSDPKQQIWPSDIRRHMLTKRAAKRIMSVSTPEKITVTGSKLQASPSKSQTTWETTSQETSPQKETETDPQQQLKRIKLHNKHLKQQLRQLISQCPNIKY</sequence>
<dbReference type="RefSeq" id="YP_010797271.1">
    <property type="nucleotide sequence ID" value="NC_076156.1"/>
</dbReference>
<comment type="function">
    <text evidence="6">Self-assembles to form an icosahedral capsid.</text>
</comment>
<evidence type="ECO:0000256" key="6">
    <source>
        <dbReference type="RuleBase" id="RU361230"/>
    </source>
</evidence>
<evidence type="ECO:0000256" key="1">
    <source>
        <dbReference type="ARBA" id="ARBA00004328"/>
    </source>
</evidence>
<accession>A0A1I9WIN2</accession>
<evidence type="ECO:0000256" key="5">
    <source>
        <dbReference type="ARBA" id="ARBA00022844"/>
    </source>
</evidence>
<dbReference type="KEGG" id="vg:80535001"/>
<keyword evidence="4 6" id="KW-0167">Capsid protein</keyword>
<evidence type="ECO:0000256" key="4">
    <source>
        <dbReference type="ARBA" id="ARBA00022561"/>
    </source>
</evidence>
<dbReference type="Pfam" id="PF02956">
    <property type="entry name" value="TT_ORF1"/>
    <property type="match status" value="1"/>
</dbReference>
<feature type="compositionally biased region" description="Low complexity" evidence="7">
    <location>
        <begin position="623"/>
        <end position="637"/>
    </location>
</feature>
<evidence type="ECO:0000256" key="3">
    <source>
        <dbReference type="ARBA" id="ARBA00022431"/>
    </source>
</evidence>
<evidence type="ECO:0000256" key="2">
    <source>
        <dbReference type="ARBA" id="ARBA00006131"/>
    </source>
</evidence>
<feature type="region of interest" description="Disordered" evidence="7">
    <location>
        <begin position="609"/>
        <end position="648"/>
    </location>
</feature>
<proteinExistence type="inferred from homology"/>
<comment type="subcellular location">
    <subcellularLocation>
        <location evidence="1 6">Virion</location>
    </subcellularLocation>
</comment>
<evidence type="ECO:0000313" key="8">
    <source>
        <dbReference type="EMBL" id="APA31996.1"/>
    </source>
</evidence>
<dbReference type="InterPro" id="IPR004219">
    <property type="entry name" value="TTvirus_Unk"/>
</dbReference>
<organism evidence="8 9">
    <name type="scientific">TTV-like mini virus</name>
    <dbReference type="NCBI Taxonomy" id="93678"/>
    <lineage>
        <taxon>Viruses</taxon>
        <taxon>Monodnaviria</taxon>
        <taxon>Shotokuvirae</taxon>
        <taxon>Commensaviricota</taxon>
        <taxon>Cardeaviricetes</taxon>
        <taxon>Sanitavirales</taxon>
        <taxon>Anelloviridae</taxon>
        <taxon>Betatorquevirus</taxon>
    </lineage>
</organism>
<keyword evidence="3 6" id="KW-1140">T=1 icosahedral capsid protein</keyword>
<feature type="compositionally biased region" description="Polar residues" evidence="7">
    <location>
        <begin position="609"/>
        <end position="622"/>
    </location>
</feature>